<feature type="domain" description="DUF4218" evidence="2">
    <location>
        <begin position="130"/>
        <end position="200"/>
    </location>
</feature>
<dbReference type="Proteomes" id="UP000235145">
    <property type="component" value="Unassembled WGS sequence"/>
</dbReference>
<organism evidence="3 4">
    <name type="scientific">Lactuca sativa</name>
    <name type="common">Garden lettuce</name>
    <dbReference type="NCBI Taxonomy" id="4236"/>
    <lineage>
        <taxon>Eukaryota</taxon>
        <taxon>Viridiplantae</taxon>
        <taxon>Streptophyta</taxon>
        <taxon>Embryophyta</taxon>
        <taxon>Tracheophyta</taxon>
        <taxon>Spermatophyta</taxon>
        <taxon>Magnoliopsida</taxon>
        <taxon>eudicotyledons</taxon>
        <taxon>Gunneridae</taxon>
        <taxon>Pentapetalae</taxon>
        <taxon>asterids</taxon>
        <taxon>campanulids</taxon>
        <taxon>Asterales</taxon>
        <taxon>Asteraceae</taxon>
        <taxon>Cichorioideae</taxon>
        <taxon>Cichorieae</taxon>
        <taxon>Lactucinae</taxon>
        <taxon>Lactuca</taxon>
    </lineage>
</organism>
<reference evidence="3 4" key="1">
    <citation type="journal article" date="2017" name="Nat. Commun.">
        <title>Genome assembly with in vitro proximity ligation data and whole-genome triplication in lettuce.</title>
        <authorList>
            <person name="Reyes-Chin-Wo S."/>
            <person name="Wang Z."/>
            <person name="Yang X."/>
            <person name="Kozik A."/>
            <person name="Arikit S."/>
            <person name="Song C."/>
            <person name="Xia L."/>
            <person name="Froenicke L."/>
            <person name="Lavelle D.O."/>
            <person name="Truco M.J."/>
            <person name="Xia R."/>
            <person name="Zhu S."/>
            <person name="Xu C."/>
            <person name="Xu H."/>
            <person name="Xu X."/>
            <person name="Cox K."/>
            <person name="Korf I."/>
            <person name="Meyers B.C."/>
            <person name="Michelmore R.W."/>
        </authorList>
    </citation>
    <scope>NUCLEOTIDE SEQUENCE [LARGE SCALE GENOMIC DNA]</scope>
    <source>
        <strain evidence="4">cv. Salinas</strain>
        <tissue evidence="3">Seedlings</tissue>
    </source>
</reference>
<proteinExistence type="predicted"/>
<evidence type="ECO:0000313" key="4">
    <source>
        <dbReference type="Proteomes" id="UP000235145"/>
    </source>
</evidence>
<evidence type="ECO:0000259" key="2">
    <source>
        <dbReference type="Pfam" id="PF13960"/>
    </source>
</evidence>
<dbReference type="InterPro" id="IPR025452">
    <property type="entry name" value="DUF4218"/>
</dbReference>
<dbReference type="Pfam" id="PF13960">
    <property type="entry name" value="DUF4218"/>
    <property type="match status" value="1"/>
</dbReference>
<keyword evidence="4" id="KW-1185">Reference proteome</keyword>
<dbReference type="EMBL" id="NBSK02000001">
    <property type="protein sequence ID" value="KAJ0225269.1"/>
    <property type="molecule type" value="Genomic_DNA"/>
</dbReference>
<name>A0A9R1WK43_LACSA</name>
<comment type="caution">
    <text evidence="3">The sequence shown here is derived from an EMBL/GenBank/DDBJ whole genome shotgun (WGS) entry which is preliminary data.</text>
</comment>
<feature type="compositionally biased region" description="Basic residues" evidence="1">
    <location>
        <begin position="36"/>
        <end position="45"/>
    </location>
</feature>
<sequence length="401" mass="46199">MSTIMPQPSSGEDIFVYLAGFETTWGKKIKPKKIGLNKIKPKKGVSKKETAKKEKSKKKKKGLKSNIKVPHGYCSNFKNLMLDDVSKMNGLKSNDCHVLMQQLLPFSIKGVLDLKVRRTILSLYHFFNELCSKVIDVSKLGKLQSDIVLTLCLLEKYFPPSFFDVMNHLMVHLVREVRLCGPVHFRWMYPFERYMKTLKGQHMLELKDLNPCHARNSTWLQSQHSRKFISWFKKEVGKRLANGENICDDVRWLAKGPNFAIASAKDSNLVYVSVTYFGRIKEIQDLDYRMFTIPVFMCDWVDSRRVKKDILDSWLCFCDMESDSTSDQDEESKQRCSTTKEKANKVKLVVTYNKKGVPVGKEATKLSTFEGLVARTMVPITYESWLEVNDEVICSIITIAL</sequence>
<dbReference type="PANTHER" id="PTHR48258:SF8">
    <property type="entry name" value="DUF4216 DOMAIN-CONTAINING PROTEIN"/>
    <property type="match status" value="1"/>
</dbReference>
<protein>
    <recommendedName>
        <fullName evidence="2">DUF4218 domain-containing protein</fullName>
    </recommendedName>
</protein>
<evidence type="ECO:0000256" key="1">
    <source>
        <dbReference type="SAM" id="MobiDB-lite"/>
    </source>
</evidence>
<dbReference type="AlphaFoldDB" id="A0A9R1WK43"/>
<dbReference type="PANTHER" id="PTHR48258">
    <property type="entry name" value="DUF4218 DOMAIN-CONTAINING PROTEIN-RELATED"/>
    <property type="match status" value="1"/>
</dbReference>
<feature type="compositionally biased region" description="Basic residues" evidence="1">
    <location>
        <begin position="54"/>
        <end position="63"/>
    </location>
</feature>
<evidence type="ECO:0000313" key="3">
    <source>
        <dbReference type="EMBL" id="KAJ0225269.1"/>
    </source>
</evidence>
<gene>
    <name evidence="3" type="ORF">LSAT_V11C100049470</name>
</gene>
<feature type="region of interest" description="Disordered" evidence="1">
    <location>
        <begin position="36"/>
        <end position="64"/>
    </location>
</feature>
<accession>A0A9R1WK43</accession>